<dbReference type="AlphaFoldDB" id="A0A4U0SNY2"/>
<accession>A0A4U0SNY2</accession>
<gene>
    <name evidence="1" type="ORF">FCI23_10410</name>
</gene>
<organism evidence="1 2">
    <name type="scientific">Actinacidiphila oryziradicis</name>
    <dbReference type="NCBI Taxonomy" id="2571141"/>
    <lineage>
        <taxon>Bacteria</taxon>
        <taxon>Bacillati</taxon>
        <taxon>Actinomycetota</taxon>
        <taxon>Actinomycetes</taxon>
        <taxon>Kitasatosporales</taxon>
        <taxon>Streptomycetaceae</taxon>
        <taxon>Actinacidiphila</taxon>
    </lineage>
</organism>
<sequence>MTEPINPSAAGDDTPGRPALDWVERANFLAIAKETDLGEGDEIAAATVDLMVEMETRIPAPWADTDPFVAERYLAARGASPAAATANAAEFEISMRALVGLGTGKPAETFDDIARWIETHVDGGEQ</sequence>
<dbReference type="OrthoDB" id="4234577at2"/>
<comment type="caution">
    <text evidence="1">The sequence shown here is derived from an EMBL/GenBank/DDBJ whole genome shotgun (WGS) entry which is preliminary data.</text>
</comment>
<evidence type="ECO:0000313" key="1">
    <source>
        <dbReference type="EMBL" id="TKA11734.1"/>
    </source>
</evidence>
<dbReference type="Proteomes" id="UP000305778">
    <property type="component" value="Unassembled WGS sequence"/>
</dbReference>
<keyword evidence="2" id="KW-1185">Reference proteome</keyword>
<name>A0A4U0SNY2_9ACTN</name>
<dbReference type="RefSeq" id="WP_136723194.1">
    <property type="nucleotide sequence ID" value="NZ_SUMC01000007.1"/>
</dbReference>
<evidence type="ECO:0000313" key="2">
    <source>
        <dbReference type="Proteomes" id="UP000305778"/>
    </source>
</evidence>
<proteinExistence type="predicted"/>
<reference evidence="1 2" key="1">
    <citation type="submission" date="2019-04" db="EMBL/GenBank/DDBJ databases">
        <title>Streptomyces oryziradicis sp. nov., a novel actinomycete isolated from rhizosphere soil of rice (Oryza sativa L.).</title>
        <authorList>
            <person name="Li C."/>
        </authorList>
    </citation>
    <scope>NUCLEOTIDE SEQUENCE [LARGE SCALE GENOMIC DNA]</scope>
    <source>
        <strain evidence="1 2">NEAU-C40</strain>
    </source>
</reference>
<protein>
    <submittedName>
        <fullName evidence="1">Uncharacterized protein</fullName>
    </submittedName>
</protein>
<dbReference type="EMBL" id="SUMC01000007">
    <property type="protein sequence ID" value="TKA11734.1"/>
    <property type="molecule type" value="Genomic_DNA"/>
</dbReference>